<evidence type="ECO:0000256" key="1">
    <source>
        <dbReference type="ARBA" id="ARBA00022603"/>
    </source>
</evidence>
<evidence type="ECO:0000313" key="6">
    <source>
        <dbReference type="EMBL" id="RKN64265.1"/>
    </source>
</evidence>
<dbReference type="OrthoDB" id="3286690at2"/>
<dbReference type="CDD" id="cd02440">
    <property type="entry name" value="AdoMet_MTases"/>
    <property type="match status" value="1"/>
</dbReference>
<reference evidence="6 7" key="1">
    <citation type="journal article" date="2015" name="Antonie Van Leeuwenhoek">
        <title>Streptomyces klenkii sp. nov., isolated from deep marine sediment.</title>
        <authorList>
            <person name="Veyisoglu A."/>
            <person name="Sahin N."/>
        </authorList>
    </citation>
    <scope>NUCLEOTIDE SEQUENCE [LARGE SCALE GENOMIC DNA]</scope>
    <source>
        <strain evidence="6 7">KCTC 29202</strain>
    </source>
</reference>
<gene>
    <name evidence="6" type="ORF">D7231_29250</name>
</gene>
<accession>A0A3B0ATB4</accession>
<evidence type="ECO:0000313" key="7">
    <source>
        <dbReference type="Proteomes" id="UP000270343"/>
    </source>
</evidence>
<dbReference type="Pfam" id="PF08241">
    <property type="entry name" value="Methyltransf_11"/>
    <property type="match status" value="1"/>
</dbReference>
<evidence type="ECO:0000256" key="2">
    <source>
        <dbReference type="ARBA" id="ARBA00022679"/>
    </source>
</evidence>
<keyword evidence="3" id="KW-0949">S-adenosyl-L-methionine</keyword>
<dbReference type="PANTHER" id="PTHR43464">
    <property type="entry name" value="METHYLTRANSFERASE"/>
    <property type="match status" value="1"/>
</dbReference>
<keyword evidence="2 6" id="KW-0808">Transferase</keyword>
<dbReference type="GO" id="GO:0032259">
    <property type="term" value="P:methylation"/>
    <property type="evidence" value="ECO:0007669"/>
    <property type="project" value="UniProtKB-KW"/>
</dbReference>
<proteinExistence type="predicted"/>
<dbReference type="GO" id="GO:0008757">
    <property type="term" value="F:S-adenosylmethionine-dependent methyltransferase activity"/>
    <property type="evidence" value="ECO:0007669"/>
    <property type="project" value="InterPro"/>
</dbReference>
<organism evidence="6 7">
    <name type="scientific">Streptomyces klenkii</name>
    <dbReference type="NCBI Taxonomy" id="1420899"/>
    <lineage>
        <taxon>Bacteria</taxon>
        <taxon>Bacillati</taxon>
        <taxon>Actinomycetota</taxon>
        <taxon>Actinomycetes</taxon>
        <taxon>Kitasatosporales</taxon>
        <taxon>Streptomycetaceae</taxon>
        <taxon>Streptomyces</taxon>
    </lineage>
</organism>
<dbReference type="Proteomes" id="UP000270343">
    <property type="component" value="Unassembled WGS sequence"/>
</dbReference>
<dbReference type="PANTHER" id="PTHR43464:SF19">
    <property type="entry name" value="UBIQUINONE BIOSYNTHESIS O-METHYLTRANSFERASE, MITOCHONDRIAL"/>
    <property type="match status" value="1"/>
</dbReference>
<keyword evidence="1 6" id="KW-0489">Methyltransferase</keyword>
<feature type="domain" description="Methyltransferase type 11" evidence="5">
    <location>
        <begin position="51"/>
        <end position="147"/>
    </location>
</feature>
<dbReference type="AlphaFoldDB" id="A0A3B0ATB4"/>
<keyword evidence="7" id="KW-1185">Reference proteome</keyword>
<dbReference type="SUPFAM" id="SSF53335">
    <property type="entry name" value="S-adenosyl-L-methionine-dependent methyltransferases"/>
    <property type="match status" value="1"/>
</dbReference>
<dbReference type="EMBL" id="RBAM01000016">
    <property type="protein sequence ID" value="RKN64265.1"/>
    <property type="molecule type" value="Genomic_DNA"/>
</dbReference>
<evidence type="ECO:0000256" key="4">
    <source>
        <dbReference type="SAM" id="MobiDB-lite"/>
    </source>
</evidence>
<evidence type="ECO:0000256" key="3">
    <source>
        <dbReference type="ARBA" id="ARBA00022691"/>
    </source>
</evidence>
<comment type="caution">
    <text evidence="6">The sequence shown here is derived from an EMBL/GenBank/DDBJ whole genome shotgun (WGS) entry which is preliminary data.</text>
</comment>
<dbReference type="InterPro" id="IPR029063">
    <property type="entry name" value="SAM-dependent_MTases_sf"/>
</dbReference>
<feature type="region of interest" description="Disordered" evidence="4">
    <location>
        <begin position="1"/>
        <end position="22"/>
    </location>
</feature>
<dbReference type="InterPro" id="IPR013216">
    <property type="entry name" value="Methyltransf_11"/>
</dbReference>
<protein>
    <submittedName>
        <fullName evidence="6">Class I SAM-dependent methyltransferase</fullName>
    </submittedName>
</protein>
<name>A0A3B0ATB4_9ACTN</name>
<dbReference type="Gene3D" id="3.40.50.150">
    <property type="entry name" value="Vaccinia Virus protein VP39"/>
    <property type="match status" value="1"/>
</dbReference>
<evidence type="ECO:0000259" key="5">
    <source>
        <dbReference type="Pfam" id="PF08241"/>
    </source>
</evidence>
<dbReference type="RefSeq" id="WP_120758621.1">
    <property type="nucleotide sequence ID" value="NZ_JBIBGF010000010.1"/>
</dbReference>
<sequence>MNSSADTGSLPAAGGAEPSTDYAALRRDPEYAELNRALLDLVPVGSGPAVLDLGCGDGAVSEQLLLRDPAMSLTAVDPDPALLDAARARLGDRIRSAVGDAASVSRLFPPDAFDTVVLANCIHLVPDLGEALGAIGQVLAGGGRLVCNSAFYSGAESAADLPVYAELVGTARRLARKRGLPPARSAAGRPAGLRRSAADYQAALAAAGFTGVVTTERVITLGRSFLAALCSTPMFATAALPGIDRHTAAELLAEALEQQYERAPFTITRRCVYFSATKP</sequence>